<feature type="region of interest" description="Disordered" evidence="1">
    <location>
        <begin position="1"/>
        <end position="20"/>
    </location>
</feature>
<protein>
    <submittedName>
        <fullName evidence="2">Uncharacterized protein</fullName>
    </submittedName>
</protein>
<dbReference type="Proteomes" id="UP000308197">
    <property type="component" value="Unassembled WGS sequence"/>
</dbReference>
<proteinExistence type="predicted"/>
<evidence type="ECO:0000313" key="3">
    <source>
        <dbReference type="Proteomes" id="UP000308197"/>
    </source>
</evidence>
<dbReference type="EMBL" id="ML210987">
    <property type="protein sequence ID" value="TFK93101.1"/>
    <property type="molecule type" value="Genomic_DNA"/>
</dbReference>
<accession>A0A5C3PUI2</accession>
<sequence length="86" mass="8952">MHACPTEESKLDTESTRPNLTMGMGTVCFQRCRLLHSGSSSLGACVKCMGCASDPTYRAPPSKGIPSHIAVATRVVMHIGAACAAS</sequence>
<evidence type="ECO:0000313" key="2">
    <source>
        <dbReference type="EMBL" id="TFK93101.1"/>
    </source>
</evidence>
<feature type="compositionally biased region" description="Basic and acidic residues" evidence="1">
    <location>
        <begin position="1"/>
        <end position="15"/>
    </location>
</feature>
<evidence type="ECO:0000256" key="1">
    <source>
        <dbReference type="SAM" id="MobiDB-lite"/>
    </source>
</evidence>
<dbReference type="AlphaFoldDB" id="A0A5C3PUI2"/>
<name>A0A5C3PUI2_9APHY</name>
<dbReference type="InParanoid" id="A0A5C3PUI2"/>
<organism evidence="2 3">
    <name type="scientific">Polyporus arcularius HHB13444</name>
    <dbReference type="NCBI Taxonomy" id="1314778"/>
    <lineage>
        <taxon>Eukaryota</taxon>
        <taxon>Fungi</taxon>
        <taxon>Dikarya</taxon>
        <taxon>Basidiomycota</taxon>
        <taxon>Agaricomycotina</taxon>
        <taxon>Agaricomycetes</taxon>
        <taxon>Polyporales</taxon>
        <taxon>Polyporaceae</taxon>
        <taxon>Polyporus</taxon>
    </lineage>
</organism>
<reference evidence="2 3" key="1">
    <citation type="journal article" date="2019" name="Nat. Ecol. Evol.">
        <title>Megaphylogeny resolves global patterns of mushroom evolution.</title>
        <authorList>
            <person name="Varga T."/>
            <person name="Krizsan K."/>
            <person name="Foldi C."/>
            <person name="Dima B."/>
            <person name="Sanchez-Garcia M."/>
            <person name="Sanchez-Ramirez S."/>
            <person name="Szollosi G.J."/>
            <person name="Szarkandi J.G."/>
            <person name="Papp V."/>
            <person name="Albert L."/>
            <person name="Andreopoulos W."/>
            <person name="Angelini C."/>
            <person name="Antonin V."/>
            <person name="Barry K.W."/>
            <person name="Bougher N.L."/>
            <person name="Buchanan P."/>
            <person name="Buyck B."/>
            <person name="Bense V."/>
            <person name="Catcheside P."/>
            <person name="Chovatia M."/>
            <person name="Cooper J."/>
            <person name="Damon W."/>
            <person name="Desjardin D."/>
            <person name="Finy P."/>
            <person name="Geml J."/>
            <person name="Haridas S."/>
            <person name="Hughes K."/>
            <person name="Justo A."/>
            <person name="Karasinski D."/>
            <person name="Kautmanova I."/>
            <person name="Kiss B."/>
            <person name="Kocsube S."/>
            <person name="Kotiranta H."/>
            <person name="LaButti K.M."/>
            <person name="Lechner B.E."/>
            <person name="Liimatainen K."/>
            <person name="Lipzen A."/>
            <person name="Lukacs Z."/>
            <person name="Mihaltcheva S."/>
            <person name="Morgado L.N."/>
            <person name="Niskanen T."/>
            <person name="Noordeloos M.E."/>
            <person name="Ohm R.A."/>
            <person name="Ortiz-Santana B."/>
            <person name="Ovrebo C."/>
            <person name="Racz N."/>
            <person name="Riley R."/>
            <person name="Savchenko A."/>
            <person name="Shiryaev A."/>
            <person name="Soop K."/>
            <person name="Spirin V."/>
            <person name="Szebenyi C."/>
            <person name="Tomsovsky M."/>
            <person name="Tulloss R.E."/>
            <person name="Uehling J."/>
            <person name="Grigoriev I.V."/>
            <person name="Vagvolgyi C."/>
            <person name="Papp T."/>
            <person name="Martin F.M."/>
            <person name="Miettinen O."/>
            <person name="Hibbett D.S."/>
            <person name="Nagy L.G."/>
        </authorList>
    </citation>
    <scope>NUCLEOTIDE SEQUENCE [LARGE SCALE GENOMIC DNA]</scope>
    <source>
        <strain evidence="2 3">HHB13444</strain>
    </source>
</reference>
<gene>
    <name evidence="2" type="ORF">K466DRAFT_161325</name>
</gene>
<keyword evidence="3" id="KW-1185">Reference proteome</keyword>